<evidence type="ECO:0000256" key="3">
    <source>
        <dbReference type="ARBA" id="ARBA00012438"/>
    </source>
</evidence>
<keyword evidence="12" id="KW-1185">Reference proteome</keyword>
<reference evidence="11 12" key="1">
    <citation type="submission" date="2020-02" db="EMBL/GenBank/DDBJ databases">
        <title>Nitrogenibacter mangrovi gen. nov., sp. nov. isolated from mangrove sediment, a denitrifying betaproteobacterium.</title>
        <authorList>
            <person name="Liao H."/>
            <person name="Tian Y."/>
        </authorList>
    </citation>
    <scope>NUCLEOTIDE SEQUENCE [LARGE SCALE GENOMIC DNA]</scope>
    <source>
        <strain evidence="11 12">M9-3-2</strain>
    </source>
</reference>
<keyword evidence="4" id="KW-0597">Phosphoprotein</keyword>
<keyword evidence="8" id="KW-0812">Transmembrane</keyword>
<dbReference type="Gene3D" id="1.20.5.1930">
    <property type="match status" value="1"/>
</dbReference>
<feature type="domain" description="HAMP" evidence="10">
    <location>
        <begin position="191"/>
        <end position="243"/>
    </location>
</feature>
<keyword evidence="7" id="KW-0902">Two-component regulatory system</keyword>
<dbReference type="GO" id="GO:0046983">
    <property type="term" value="F:protein dimerization activity"/>
    <property type="evidence" value="ECO:0007669"/>
    <property type="project" value="InterPro"/>
</dbReference>
<comment type="catalytic activity">
    <reaction evidence="1">
        <text>ATP + protein L-histidine = ADP + protein N-phospho-L-histidine.</text>
        <dbReference type="EC" id="2.7.13.3"/>
    </reaction>
</comment>
<evidence type="ECO:0000256" key="2">
    <source>
        <dbReference type="ARBA" id="ARBA00004370"/>
    </source>
</evidence>
<dbReference type="AlphaFoldDB" id="A0A6C1BAE0"/>
<evidence type="ECO:0000256" key="7">
    <source>
        <dbReference type="ARBA" id="ARBA00023012"/>
    </source>
</evidence>
<dbReference type="PROSITE" id="PS50109">
    <property type="entry name" value="HIS_KIN"/>
    <property type="match status" value="1"/>
</dbReference>
<keyword evidence="6 11" id="KW-0418">Kinase</keyword>
<dbReference type="SMART" id="SM00387">
    <property type="entry name" value="HATPase_c"/>
    <property type="match status" value="1"/>
</dbReference>
<dbReference type="InterPro" id="IPR036890">
    <property type="entry name" value="HATPase_C_sf"/>
</dbReference>
<dbReference type="SMART" id="SM00304">
    <property type="entry name" value="HAMP"/>
    <property type="match status" value="1"/>
</dbReference>
<evidence type="ECO:0000259" key="10">
    <source>
        <dbReference type="PROSITE" id="PS50885"/>
    </source>
</evidence>
<sequence length="474" mass="52981">MTPSPEHTQAAAPGFDLKRHLIIRVTLFACLICVLASAVVFDQAARRIREHVKRSGATIEQLIARELDDERPSFDRRLDSLQLGMLSELGLLLKLCITIQDIYGSAPTHRCFGTDASHPPGWVRALLARWTGPEARFAGLIRRYPGIKVGDFVLTPDVDSEAAEVWSQLTLVLAITVGVLLVNLLVYLPVRRALRPTDRILDTIARLEAGDLSARMPRPRLIELRRIAEGFDHLAERLQRTDRRQRQLAQRLLSVREEERRRLARELHDEFGQSLTSIRAEASVAAEDAGDRLPELQTSLSAIGRITATMMENLQRILHQLRPVGLEAFGLRASLEQLADSAQRIRPGCAVTLQVHGAIDELPADLTASLYRIVQEGLNNALRHAEPEHIEVRLERDETGIELRIVDDGIGHHRDTRGSGLGVLGMTERVEALGGRFSLNPRRPRGMEVCARFPNRAAEPEEEWDEHDPPAAGR</sequence>
<comment type="subcellular location">
    <subcellularLocation>
        <location evidence="2">Membrane</location>
    </subcellularLocation>
</comment>
<dbReference type="InterPro" id="IPR011712">
    <property type="entry name" value="Sig_transdc_His_kin_sub3_dim/P"/>
</dbReference>
<dbReference type="KEGG" id="azq:G3580_17380"/>
<dbReference type="InterPro" id="IPR005467">
    <property type="entry name" value="His_kinase_dom"/>
</dbReference>
<dbReference type="Pfam" id="PF07730">
    <property type="entry name" value="HisKA_3"/>
    <property type="match status" value="1"/>
</dbReference>
<feature type="transmembrane region" description="Helical" evidence="8">
    <location>
        <begin position="21"/>
        <end position="41"/>
    </location>
</feature>
<evidence type="ECO:0000259" key="9">
    <source>
        <dbReference type="PROSITE" id="PS50109"/>
    </source>
</evidence>
<dbReference type="InterPro" id="IPR003594">
    <property type="entry name" value="HATPase_dom"/>
</dbReference>
<dbReference type="SUPFAM" id="SSF55874">
    <property type="entry name" value="ATPase domain of HSP90 chaperone/DNA topoisomerase II/histidine kinase"/>
    <property type="match status" value="1"/>
</dbReference>
<evidence type="ECO:0000313" key="11">
    <source>
        <dbReference type="EMBL" id="QID19234.1"/>
    </source>
</evidence>
<organism evidence="11 12">
    <name type="scientific">Nitrogeniibacter mangrovi</name>
    <dbReference type="NCBI Taxonomy" id="2016596"/>
    <lineage>
        <taxon>Bacteria</taxon>
        <taxon>Pseudomonadati</taxon>
        <taxon>Pseudomonadota</taxon>
        <taxon>Betaproteobacteria</taxon>
        <taxon>Rhodocyclales</taxon>
        <taxon>Zoogloeaceae</taxon>
        <taxon>Nitrogeniibacter</taxon>
    </lineage>
</organism>
<protein>
    <recommendedName>
        <fullName evidence="3">histidine kinase</fullName>
        <ecNumber evidence="3">2.7.13.3</ecNumber>
    </recommendedName>
</protein>
<dbReference type="InterPro" id="IPR003660">
    <property type="entry name" value="HAMP_dom"/>
</dbReference>
<evidence type="ECO:0000256" key="5">
    <source>
        <dbReference type="ARBA" id="ARBA00022679"/>
    </source>
</evidence>
<dbReference type="CDD" id="cd06225">
    <property type="entry name" value="HAMP"/>
    <property type="match status" value="1"/>
</dbReference>
<dbReference type="GO" id="GO:0000155">
    <property type="term" value="F:phosphorelay sensor kinase activity"/>
    <property type="evidence" value="ECO:0007669"/>
    <property type="project" value="InterPro"/>
</dbReference>
<name>A0A6C1BAE0_9RHOO</name>
<dbReference type="PANTHER" id="PTHR24421">
    <property type="entry name" value="NITRATE/NITRITE SENSOR PROTEIN NARX-RELATED"/>
    <property type="match status" value="1"/>
</dbReference>
<feature type="domain" description="Histidine kinase" evidence="9">
    <location>
        <begin position="266"/>
        <end position="457"/>
    </location>
</feature>
<proteinExistence type="predicted"/>
<dbReference type="CDD" id="cd16917">
    <property type="entry name" value="HATPase_UhpB-NarQ-NarX-like"/>
    <property type="match status" value="1"/>
</dbReference>
<evidence type="ECO:0000256" key="6">
    <source>
        <dbReference type="ARBA" id="ARBA00022777"/>
    </source>
</evidence>
<dbReference type="Pfam" id="PF02518">
    <property type="entry name" value="HATPase_c"/>
    <property type="match status" value="1"/>
</dbReference>
<accession>A0A6C1BAE0</accession>
<evidence type="ECO:0000256" key="1">
    <source>
        <dbReference type="ARBA" id="ARBA00000085"/>
    </source>
</evidence>
<dbReference type="PANTHER" id="PTHR24421:SF58">
    <property type="entry name" value="SIGNAL TRANSDUCTION HISTIDINE-PROTEIN KINASE_PHOSPHATASE UHPB"/>
    <property type="match status" value="1"/>
</dbReference>
<gene>
    <name evidence="11" type="ORF">G3580_17380</name>
</gene>
<keyword evidence="8" id="KW-0472">Membrane</keyword>
<feature type="transmembrane region" description="Helical" evidence="8">
    <location>
        <begin position="165"/>
        <end position="190"/>
    </location>
</feature>
<dbReference type="RefSeq" id="WP_173767631.1">
    <property type="nucleotide sequence ID" value="NZ_CP048836.1"/>
</dbReference>
<evidence type="ECO:0000313" key="12">
    <source>
        <dbReference type="Proteomes" id="UP000501991"/>
    </source>
</evidence>
<dbReference type="Pfam" id="PF00672">
    <property type="entry name" value="HAMP"/>
    <property type="match status" value="1"/>
</dbReference>
<dbReference type="PROSITE" id="PS50885">
    <property type="entry name" value="HAMP"/>
    <property type="match status" value="1"/>
</dbReference>
<dbReference type="Proteomes" id="UP000501991">
    <property type="component" value="Chromosome"/>
</dbReference>
<dbReference type="EC" id="2.7.13.3" evidence="3"/>
<keyword evidence="8" id="KW-1133">Transmembrane helix</keyword>
<evidence type="ECO:0000256" key="4">
    <source>
        <dbReference type="ARBA" id="ARBA00022553"/>
    </source>
</evidence>
<evidence type="ECO:0000256" key="8">
    <source>
        <dbReference type="SAM" id="Phobius"/>
    </source>
</evidence>
<dbReference type="Gene3D" id="3.30.565.10">
    <property type="entry name" value="Histidine kinase-like ATPase, C-terminal domain"/>
    <property type="match status" value="1"/>
</dbReference>
<dbReference type="Gene3D" id="6.10.340.10">
    <property type="match status" value="1"/>
</dbReference>
<dbReference type="GO" id="GO:0016020">
    <property type="term" value="C:membrane"/>
    <property type="evidence" value="ECO:0007669"/>
    <property type="project" value="UniProtKB-SubCell"/>
</dbReference>
<dbReference type="InterPro" id="IPR050482">
    <property type="entry name" value="Sensor_HK_TwoCompSys"/>
</dbReference>
<dbReference type="EMBL" id="CP048836">
    <property type="protein sequence ID" value="QID19234.1"/>
    <property type="molecule type" value="Genomic_DNA"/>
</dbReference>
<keyword evidence="5" id="KW-0808">Transferase</keyword>